<evidence type="ECO:0000259" key="12">
    <source>
        <dbReference type="Pfam" id="PF07715"/>
    </source>
</evidence>
<dbReference type="AlphaFoldDB" id="A0A0Q4B306"/>
<evidence type="ECO:0000256" key="4">
    <source>
        <dbReference type="ARBA" id="ARBA00022692"/>
    </source>
</evidence>
<dbReference type="Pfam" id="PF00593">
    <property type="entry name" value="TonB_dep_Rec_b-barrel"/>
    <property type="match status" value="1"/>
</dbReference>
<comment type="similarity">
    <text evidence="8 9">Belongs to the TonB-dependent receptor family.</text>
</comment>
<dbReference type="EMBL" id="LIIK01000049">
    <property type="protein sequence ID" value="KQM08290.1"/>
    <property type="molecule type" value="Genomic_DNA"/>
</dbReference>
<dbReference type="PROSITE" id="PS52016">
    <property type="entry name" value="TONB_DEPENDENT_REC_3"/>
    <property type="match status" value="1"/>
</dbReference>
<sequence length="823" mass="90870">MNIKMIFKWLVVSTTLILVSFCAVAVPSRAKTGAHVTGHVSCNGRMLSFVTITVRGTTIGTATDGQGYYRLPDLPLGEQTIVANSIGYRIATKQVTTKPNESVVLDFELEEDLLNVDAVVVTGDKDAISRREASTIVNSVTPKLMVQNNARSISEGLPYIPGVRMENNCQNCGFNQVRLNGMEGEYTQTLVDGHPIFSGLMGVYGLEFIPANMIERIEVQRGGGSALYGSNAVAGTVNLILQDPMVNTFQAGFNTDFIGVGIRGTGGVKPDYSASFNSSNVTDNNKAGIAVYGNVRYRTPFDLNNDGYSELPRLKNATVGTRLFHRIGDRGKLSLSYFHITEERRGGNRFDRPYHEANVAEAPHHNVNVPSLVYTQMLRESDLLTLNASFQHVDRESYYGGKANGKDAHPLKDYGLTTDLSYNFGAQYAAHFTQSTLIGGVDFTGERLKDIKPGYTDYSTAPILKDKNGNDSLAVDQAKEIESLTVANQVTTTVGAFAQYSHHIGWATLTGGFRIDRYSVEDLASKTGFHNTGIVPVPRVSILLSPIPELQLRANYSMGYRKPQMYNEELHVEVAGAKQIVQRVASDLRRETSHSAMLSADYNRQFHHLALGVLAEGFYTRLKDAFINKRHDADEEGTVLLERMNFADGATIYGVNLEVNVAPSRDLAFKLGGTFQKSQYAKDVPEDLNSGRRDFLRTPSLYGFLLGDWKIGAGFKLNASFNLTGPMDVVYEGKKARNEEERKEIEENDFSIRRTPSFFDLGAKLSYTFNVFGVDLTLYTGVRNVLNSFQEDFEVGAERASSYVYGPMLPRTVYCGLTMGNIF</sequence>
<evidence type="ECO:0000256" key="8">
    <source>
        <dbReference type="PROSITE-ProRule" id="PRU01360"/>
    </source>
</evidence>
<dbReference type="SUPFAM" id="SSF49464">
    <property type="entry name" value="Carboxypeptidase regulatory domain-like"/>
    <property type="match status" value="1"/>
</dbReference>
<evidence type="ECO:0000313" key="14">
    <source>
        <dbReference type="Proteomes" id="UP000054172"/>
    </source>
</evidence>
<evidence type="ECO:0000256" key="6">
    <source>
        <dbReference type="ARBA" id="ARBA00023136"/>
    </source>
</evidence>
<gene>
    <name evidence="13" type="ORF">AL399_08175</name>
</gene>
<dbReference type="InterPro" id="IPR000531">
    <property type="entry name" value="Beta-barrel_TonB"/>
</dbReference>
<evidence type="ECO:0000256" key="1">
    <source>
        <dbReference type="ARBA" id="ARBA00004571"/>
    </source>
</evidence>
<keyword evidence="6 8" id="KW-0472">Membrane</keyword>
<evidence type="ECO:0000259" key="11">
    <source>
        <dbReference type="Pfam" id="PF00593"/>
    </source>
</evidence>
<keyword evidence="5 9" id="KW-0798">TonB box</keyword>
<evidence type="ECO:0008006" key="15">
    <source>
        <dbReference type="Google" id="ProtNLM"/>
    </source>
</evidence>
<keyword evidence="10" id="KW-0732">Signal</keyword>
<dbReference type="GO" id="GO:0015344">
    <property type="term" value="F:siderophore uptake transmembrane transporter activity"/>
    <property type="evidence" value="ECO:0007669"/>
    <property type="project" value="TreeGrafter"/>
</dbReference>
<evidence type="ECO:0000256" key="7">
    <source>
        <dbReference type="ARBA" id="ARBA00023237"/>
    </source>
</evidence>
<evidence type="ECO:0000313" key="13">
    <source>
        <dbReference type="EMBL" id="KQM08290.1"/>
    </source>
</evidence>
<evidence type="ECO:0000256" key="2">
    <source>
        <dbReference type="ARBA" id="ARBA00022448"/>
    </source>
</evidence>
<dbReference type="GO" id="GO:0009279">
    <property type="term" value="C:cell outer membrane"/>
    <property type="evidence" value="ECO:0007669"/>
    <property type="project" value="UniProtKB-SubCell"/>
</dbReference>
<keyword evidence="4 8" id="KW-0812">Transmembrane</keyword>
<dbReference type="GO" id="GO:0044718">
    <property type="term" value="P:siderophore transmembrane transport"/>
    <property type="evidence" value="ECO:0007669"/>
    <property type="project" value="TreeGrafter"/>
</dbReference>
<dbReference type="Gene3D" id="2.60.40.1120">
    <property type="entry name" value="Carboxypeptidase-like, regulatory domain"/>
    <property type="match status" value="1"/>
</dbReference>
<feature type="domain" description="TonB-dependent receptor plug" evidence="12">
    <location>
        <begin position="130"/>
        <end position="236"/>
    </location>
</feature>
<comment type="caution">
    <text evidence="13">The sequence shown here is derived from an EMBL/GenBank/DDBJ whole genome shotgun (WGS) entry which is preliminary data.</text>
</comment>
<keyword evidence="2 8" id="KW-0813">Transport</keyword>
<keyword evidence="14" id="KW-1185">Reference proteome</keyword>
<dbReference type="SUPFAM" id="SSF56935">
    <property type="entry name" value="Porins"/>
    <property type="match status" value="1"/>
</dbReference>
<comment type="subcellular location">
    <subcellularLocation>
        <location evidence="1 8">Cell outer membrane</location>
        <topology evidence="1 8">Multi-pass membrane protein</topology>
    </subcellularLocation>
</comment>
<organism evidence="13 14">
    <name type="scientific">Candidatus [Bacteroides] periocalifornicus</name>
    <dbReference type="NCBI Taxonomy" id="1702214"/>
    <lineage>
        <taxon>Bacteria</taxon>
        <taxon>Pseudomonadati</taxon>
        <taxon>Bacteroidota</taxon>
    </lineage>
</organism>
<dbReference type="PANTHER" id="PTHR30069">
    <property type="entry name" value="TONB-DEPENDENT OUTER MEMBRANE RECEPTOR"/>
    <property type="match status" value="1"/>
</dbReference>
<evidence type="ECO:0000256" key="9">
    <source>
        <dbReference type="RuleBase" id="RU003357"/>
    </source>
</evidence>
<dbReference type="Gene3D" id="2.40.170.20">
    <property type="entry name" value="TonB-dependent receptor, beta-barrel domain"/>
    <property type="match status" value="1"/>
</dbReference>
<protein>
    <recommendedName>
        <fullName evidence="15">TonB-dependent receptor</fullName>
    </recommendedName>
</protein>
<dbReference type="PANTHER" id="PTHR30069:SF57">
    <property type="entry name" value="TONB-DEPENDENT RECEPTOR"/>
    <property type="match status" value="1"/>
</dbReference>
<accession>A0A0Q4B306</accession>
<dbReference type="Proteomes" id="UP000054172">
    <property type="component" value="Unassembled WGS sequence"/>
</dbReference>
<dbReference type="STRING" id="1702214.AL399_08175"/>
<proteinExistence type="inferred from homology"/>
<dbReference type="InterPro" id="IPR012910">
    <property type="entry name" value="Plug_dom"/>
</dbReference>
<keyword evidence="3 8" id="KW-1134">Transmembrane beta strand</keyword>
<feature type="signal peptide" evidence="10">
    <location>
        <begin position="1"/>
        <end position="25"/>
    </location>
</feature>
<dbReference type="Gene3D" id="2.170.130.10">
    <property type="entry name" value="TonB-dependent receptor, plug domain"/>
    <property type="match status" value="1"/>
</dbReference>
<evidence type="ECO:0000256" key="5">
    <source>
        <dbReference type="ARBA" id="ARBA00023077"/>
    </source>
</evidence>
<name>A0A0Q4B306_9BACT</name>
<keyword evidence="7 8" id="KW-0998">Cell outer membrane</keyword>
<dbReference type="InterPro" id="IPR008969">
    <property type="entry name" value="CarboxyPept-like_regulatory"/>
</dbReference>
<dbReference type="Pfam" id="PF07715">
    <property type="entry name" value="Plug"/>
    <property type="match status" value="1"/>
</dbReference>
<dbReference type="InterPro" id="IPR037066">
    <property type="entry name" value="Plug_dom_sf"/>
</dbReference>
<dbReference type="PATRIC" id="fig|1702214.3.peg.1598"/>
<dbReference type="InterPro" id="IPR039426">
    <property type="entry name" value="TonB-dep_rcpt-like"/>
</dbReference>
<evidence type="ECO:0000256" key="3">
    <source>
        <dbReference type="ARBA" id="ARBA00022452"/>
    </source>
</evidence>
<reference evidence="13" key="1">
    <citation type="submission" date="2015-08" db="EMBL/GenBank/DDBJ databases">
        <title>Candidatus Bacteriodes Periocalifornicus.</title>
        <authorList>
            <person name="McLean J.S."/>
            <person name="Kelley S."/>
        </authorList>
    </citation>
    <scope>NUCLEOTIDE SEQUENCE [LARGE SCALE GENOMIC DNA]</scope>
    <source>
        <strain evidence="13">12B</strain>
    </source>
</reference>
<feature type="chain" id="PRO_5006212455" description="TonB-dependent receptor" evidence="10">
    <location>
        <begin position="26"/>
        <end position="823"/>
    </location>
</feature>
<dbReference type="Pfam" id="PF13715">
    <property type="entry name" value="CarbopepD_reg_2"/>
    <property type="match status" value="1"/>
</dbReference>
<dbReference type="InterPro" id="IPR036942">
    <property type="entry name" value="Beta-barrel_TonB_sf"/>
</dbReference>
<feature type="domain" description="TonB-dependent receptor-like beta-barrel" evidence="11">
    <location>
        <begin position="325"/>
        <end position="785"/>
    </location>
</feature>
<evidence type="ECO:0000256" key="10">
    <source>
        <dbReference type="SAM" id="SignalP"/>
    </source>
</evidence>